<keyword evidence="2" id="KW-0479">Metal-binding</keyword>
<evidence type="ECO:0000256" key="3">
    <source>
        <dbReference type="ARBA" id="ARBA00022801"/>
    </source>
</evidence>
<keyword evidence="4 5" id="KW-0904">Protein phosphatase</keyword>
<sequence length="299" mass="33270">MAHFLAEHTTVPFERYRFAVAHEEMNSRRRNTMEDCHRILPTLGPELETFSYFGIYDGHGGRQIVDFLEDAFEQNIIIELKEPDEASVLERLSRAFLITDMQSKKQNISTSGATAVAVLLETDKTDHTKRTLHVGNVGDSRAVLVSSKRPAHAQPATDTEEPTSEAPEHGFIATRLTFDHRAEDAAEQERIKVAGGFVTRNRVLGILAVSRSFGDHGMKDFVIATPYVTETDLSQCGECPMLILACDGVWDVFSDQEAADLLLERYLREGPFEDAARMLVDAAIEKGSADNVTVIVVFL</sequence>
<feature type="region of interest" description="Disordered" evidence="6">
    <location>
        <begin position="145"/>
        <end position="170"/>
    </location>
</feature>
<dbReference type="EMBL" id="HBIC01046834">
    <property type="protein sequence ID" value="CAE0295059.1"/>
    <property type="molecule type" value="Transcribed_RNA"/>
</dbReference>
<organism evidence="8">
    <name type="scientific">Spumella elongata</name>
    <dbReference type="NCBI Taxonomy" id="89044"/>
    <lineage>
        <taxon>Eukaryota</taxon>
        <taxon>Sar</taxon>
        <taxon>Stramenopiles</taxon>
        <taxon>Ochrophyta</taxon>
        <taxon>Chrysophyceae</taxon>
        <taxon>Chromulinales</taxon>
        <taxon>Chromulinaceae</taxon>
        <taxon>Spumella</taxon>
    </lineage>
</organism>
<dbReference type="InterPro" id="IPR000222">
    <property type="entry name" value="PP2C_BS"/>
</dbReference>
<accession>A0A7S3MC20</accession>
<dbReference type="Gene3D" id="3.60.40.10">
    <property type="entry name" value="PPM-type phosphatase domain"/>
    <property type="match status" value="1"/>
</dbReference>
<dbReference type="InterPro" id="IPR001932">
    <property type="entry name" value="PPM-type_phosphatase-like_dom"/>
</dbReference>
<reference evidence="8" key="1">
    <citation type="submission" date="2021-01" db="EMBL/GenBank/DDBJ databases">
        <authorList>
            <person name="Corre E."/>
            <person name="Pelletier E."/>
            <person name="Niang G."/>
            <person name="Scheremetjew M."/>
            <person name="Finn R."/>
            <person name="Kale V."/>
            <person name="Holt S."/>
            <person name="Cochrane G."/>
            <person name="Meng A."/>
            <person name="Brown T."/>
            <person name="Cohen L."/>
        </authorList>
    </citation>
    <scope>NUCLEOTIDE SEQUENCE</scope>
    <source>
        <strain evidence="8">CCAP 955/1</strain>
    </source>
</reference>
<evidence type="ECO:0000256" key="6">
    <source>
        <dbReference type="SAM" id="MobiDB-lite"/>
    </source>
</evidence>
<dbReference type="Pfam" id="PF00481">
    <property type="entry name" value="PP2C"/>
    <property type="match status" value="1"/>
</dbReference>
<protein>
    <recommendedName>
        <fullName evidence="7">PPM-type phosphatase domain-containing protein</fullName>
    </recommendedName>
</protein>
<evidence type="ECO:0000256" key="2">
    <source>
        <dbReference type="ARBA" id="ARBA00022723"/>
    </source>
</evidence>
<evidence type="ECO:0000259" key="7">
    <source>
        <dbReference type="PROSITE" id="PS51746"/>
    </source>
</evidence>
<name>A0A7S3MC20_9STRA</name>
<comment type="subcellular location">
    <subcellularLocation>
        <location evidence="1">Membrane</location>
        <topology evidence="1">Peripheral membrane protein</topology>
    </subcellularLocation>
</comment>
<dbReference type="InterPro" id="IPR015655">
    <property type="entry name" value="PP2C"/>
</dbReference>
<keyword evidence="3 5" id="KW-0378">Hydrolase</keyword>
<evidence type="ECO:0000256" key="5">
    <source>
        <dbReference type="RuleBase" id="RU003465"/>
    </source>
</evidence>
<feature type="domain" description="PPM-type phosphatase" evidence="7">
    <location>
        <begin position="19"/>
        <end position="299"/>
    </location>
</feature>
<evidence type="ECO:0000256" key="4">
    <source>
        <dbReference type="ARBA" id="ARBA00022912"/>
    </source>
</evidence>
<dbReference type="PANTHER" id="PTHR47992">
    <property type="entry name" value="PROTEIN PHOSPHATASE"/>
    <property type="match status" value="1"/>
</dbReference>
<dbReference type="CDD" id="cd00143">
    <property type="entry name" value="PP2Cc"/>
    <property type="match status" value="1"/>
</dbReference>
<proteinExistence type="inferred from homology"/>
<gene>
    <name evidence="8" type="ORF">SELO1098_LOCUS23911</name>
</gene>
<dbReference type="GO" id="GO:0046872">
    <property type="term" value="F:metal ion binding"/>
    <property type="evidence" value="ECO:0007669"/>
    <property type="project" value="UniProtKB-KW"/>
</dbReference>
<comment type="similarity">
    <text evidence="5">Belongs to the PP2C family.</text>
</comment>
<dbReference type="SUPFAM" id="SSF81606">
    <property type="entry name" value="PP2C-like"/>
    <property type="match status" value="1"/>
</dbReference>
<dbReference type="SMART" id="SM00332">
    <property type="entry name" value="PP2Cc"/>
    <property type="match status" value="1"/>
</dbReference>
<dbReference type="InterPro" id="IPR036457">
    <property type="entry name" value="PPM-type-like_dom_sf"/>
</dbReference>
<dbReference type="GO" id="GO:0004722">
    <property type="term" value="F:protein serine/threonine phosphatase activity"/>
    <property type="evidence" value="ECO:0007669"/>
    <property type="project" value="InterPro"/>
</dbReference>
<evidence type="ECO:0000313" key="8">
    <source>
        <dbReference type="EMBL" id="CAE0295059.1"/>
    </source>
</evidence>
<evidence type="ECO:0000256" key="1">
    <source>
        <dbReference type="ARBA" id="ARBA00004170"/>
    </source>
</evidence>
<dbReference type="AlphaFoldDB" id="A0A7S3MC20"/>
<dbReference type="PROSITE" id="PS51746">
    <property type="entry name" value="PPM_2"/>
    <property type="match status" value="1"/>
</dbReference>
<dbReference type="GO" id="GO:0016020">
    <property type="term" value="C:membrane"/>
    <property type="evidence" value="ECO:0007669"/>
    <property type="project" value="UniProtKB-SubCell"/>
</dbReference>
<dbReference type="PROSITE" id="PS01032">
    <property type="entry name" value="PPM_1"/>
    <property type="match status" value="1"/>
</dbReference>